<keyword evidence="1" id="KW-0812">Transmembrane</keyword>
<keyword evidence="1" id="KW-0472">Membrane</keyword>
<dbReference type="RefSeq" id="WP_187671439.1">
    <property type="nucleotide sequence ID" value="NZ_CAJFCI010000045.1"/>
</dbReference>
<organism evidence="2 3">
    <name type="scientific">Zestomonas carbonaria</name>
    <dbReference type="NCBI Taxonomy" id="2762745"/>
    <lineage>
        <taxon>Bacteria</taxon>
        <taxon>Pseudomonadati</taxon>
        <taxon>Pseudomonadota</taxon>
        <taxon>Gammaproteobacteria</taxon>
        <taxon>Pseudomonadales</taxon>
        <taxon>Pseudomonadaceae</taxon>
        <taxon>Zestomonas</taxon>
    </lineage>
</organism>
<comment type="caution">
    <text evidence="2">The sequence shown here is derived from an EMBL/GenBank/DDBJ whole genome shotgun (WGS) entry which is preliminary data.</text>
</comment>
<dbReference type="EMBL" id="CAJFCI010000045">
    <property type="protein sequence ID" value="CAD5108119.1"/>
    <property type="molecule type" value="Genomic_DNA"/>
</dbReference>
<feature type="transmembrane region" description="Helical" evidence="1">
    <location>
        <begin position="20"/>
        <end position="41"/>
    </location>
</feature>
<gene>
    <name evidence="2" type="ORF">PSEWESI4_02403</name>
</gene>
<evidence type="ECO:0000313" key="3">
    <source>
        <dbReference type="Proteomes" id="UP000583387"/>
    </source>
</evidence>
<feature type="transmembrane region" description="Helical" evidence="1">
    <location>
        <begin position="74"/>
        <end position="91"/>
    </location>
</feature>
<reference evidence="2 3" key="1">
    <citation type="submission" date="2020-08" db="EMBL/GenBank/DDBJ databases">
        <authorList>
            <person name="Criscuolo A."/>
        </authorList>
    </citation>
    <scope>NUCLEOTIDE SEQUENCE [LARGE SCALE GENOMIC DNA]</scope>
    <source>
        <strain evidence="2">CIP111764</strain>
    </source>
</reference>
<dbReference type="InterPro" id="IPR022109">
    <property type="entry name" value="DUF3649"/>
</dbReference>
<protein>
    <recommendedName>
        <fullName evidence="4">DUF3649 domain-containing protein</fullName>
    </recommendedName>
</protein>
<keyword evidence="1" id="KW-1133">Transmembrane helix</keyword>
<evidence type="ECO:0000256" key="1">
    <source>
        <dbReference type="SAM" id="Phobius"/>
    </source>
</evidence>
<feature type="transmembrane region" description="Helical" evidence="1">
    <location>
        <begin position="47"/>
        <end position="67"/>
    </location>
</feature>
<accession>A0A7U7EN57</accession>
<sequence length="99" mass="10465">MTSKNKASTPWSITSRVLAALVGGYALAYGFTAFFTVYLPLARPDRVVFSSLACFAVWTAAAIYVFAARSATRAWLVLGGLTLAMGLAAFLPSELGGRP</sequence>
<evidence type="ECO:0008006" key="4">
    <source>
        <dbReference type="Google" id="ProtNLM"/>
    </source>
</evidence>
<name>A0A7U7EN57_9GAMM</name>
<keyword evidence="3" id="KW-1185">Reference proteome</keyword>
<proteinExistence type="predicted"/>
<dbReference type="Proteomes" id="UP000583387">
    <property type="component" value="Unassembled WGS sequence"/>
</dbReference>
<dbReference type="AlphaFoldDB" id="A0A7U7EN57"/>
<dbReference type="Pfam" id="PF12365">
    <property type="entry name" value="DUF3649"/>
    <property type="match status" value="1"/>
</dbReference>
<evidence type="ECO:0000313" key="2">
    <source>
        <dbReference type="EMBL" id="CAD5108119.1"/>
    </source>
</evidence>